<dbReference type="AlphaFoldDB" id="A0A9W6YEU6"/>
<dbReference type="CDD" id="cd00190">
    <property type="entry name" value="Tryp_SPc"/>
    <property type="match status" value="1"/>
</dbReference>
<dbReference type="PROSITE" id="PS00135">
    <property type="entry name" value="TRYPSIN_SER"/>
    <property type="match status" value="1"/>
</dbReference>
<dbReference type="GO" id="GO:0004252">
    <property type="term" value="F:serine-type endopeptidase activity"/>
    <property type="evidence" value="ECO:0007669"/>
    <property type="project" value="InterPro"/>
</dbReference>
<reference evidence="9" key="1">
    <citation type="submission" date="2023-04" db="EMBL/GenBank/DDBJ databases">
        <title>Phytophthora lilii NBRC 32176.</title>
        <authorList>
            <person name="Ichikawa N."/>
            <person name="Sato H."/>
            <person name="Tonouchi N."/>
        </authorList>
    </citation>
    <scope>NUCLEOTIDE SEQUENCE</scope>
    <source>
        <strain evidence="9">NBRC 32176</strain>
    </source>
</reference>
<dbReference type="InterPro" id="IPR009003">
    <property type="entry name" value="Peptidase_S1_PA"/>
</dbReference>
<keyword evidence="4" id="KW-0732">Signal</keyword>
<evidence type="ECO:0000256" key="2">
    <source>
        <dbReference type="ARBA" id="ARBA00007664"/>
    </source>
</evidence>
<evidence type="ECO:0000256" key="4">
    <source>
        <dbReference type="ARBA" id="ARBA00022729"/>
    </source>
</evidence>
<comment type="subcellular location">
    <subcellularLocation>
        <location evidence="1">Secreted</location>
    </subcellularLocation>
</comment>
<comment type="similarity">
    <text evidence="2">Belongs to the peptidase S1 family.</text>
</comment>
<dbReference type="Pfam" id="PF00089">
    <property type="entry name" value="Trypsin"/>
    <property type="match status" value="1"/>
</dbReference>
<keyword evidence="3" id="KW-0964">Secreted</keyword>
<evidence type="ECO:0000256" key="5">
    <source>
        <dbReference type="ARBA" id="ARBA00023026"/>
    </source>
</evidence>
<dbReference type="PANTHER" id="PTHR24276">
    <property type="entry name" value="POLYSERASE-RELATED"/>
    <property type="match status" value="1"/>
</dbReference>
<dbReference type="PRINTS" id="PR00722">
    <property type="entry name" value="CHYMOTRYPSIN"/>
</dbReference>
<dbReference type="InterPro" id="IPR001254">
    <property type="entry name" value="Trypsin_dom"/>
</dbReference>
<dbReference type="GO" id="GO:0006508">
    <property type="term" value="P:proteolysis"/>
    <property type="evidence" value="ECO:0007669"/>
    <property type="project" value="InterPro"/>
</dbReference>
<feature type="domain" description="Peptidase S1" evidence="8">
    <location>
        <begin position="1"/>
        <end position="203"/>
    </location>
</feature>
<gene>
    <name evidence="9" type="ORF">Plil01_001828600</name>
</gene>
<dbReference type="SMART" id="SM00020">
    <property type="entry name" value="Tryp_SPc"/>
    <property type="match status" value="1"/>
</dbReference>
<proteinExistence type="inferred from homology"/>
<evidence type="ECO:0000256" key="1">
    <source>
        <dbReference type="ARBA" id="ARBA00004613"/>
    </source>
</evidence>
<evidence type="ECO:0000256" key="6">
    <source>
        <dbReference type="ARBA" id="ARBA00023157"/>
    </source>
</evidence>
<dbReference type="OrthoDB" id="122635at2759"/>
<comment type="caution">
    <text evidence="9">The sequence shown here is derived from an EMBL/GenBank/DDBJ whole genome shotgun (WGS) entry which is preliminary data.</text>
</comment>
<keyword evidence="10" id="KW-1185">Reference proteome</keyword>
<dbReference type="EMBL" id="BSXW01012492">
    <property type="protein sequence ID" value="GMF65659.1"/>
    <property type="molecule type" value="Genomic_DNA"/>
</dbReference>
<protein>
    <submittedName>
        <fullName evidence="9">Unnamed protein product</fullName>
    </submittedName>
</protein>
<name>A0A9W6YEU6_9STRA</name>
<keyword evidence="5" id="KW-0843">Virulence</keyword>
<evidence type="ECO:0000313" key="9">
    <source>
        <dbReference type="EMBL" id="GMF65659.1"/>
    </source>
</evidence>
<evidence type="ECO:0000313" key="10">
    <source>
        <dbReference type="Proteomes" id="UP001165083"/>
    </source>
</evidence>
<organism evidence="9 10">
    <name type="scientific">Phytophthora lilii</name>
    <dbReference type="NCBI Taxonomy" id="2077276"/>
    <lineage>
        <taxon>Eukaryota</taxon>
        <taxon>Sar</taxon>
        <taxon>Stramenopiles</taxon>
        <taxon>Oomycota</taxon>
        <taxon>Peronosporomycetes</taxon>
        <taxon>Peronosporales</taxon>
        <taxon>Peronosporaceae</taxon>
        <taxon>Phytophthora</taxon>
    </lineage>
</organism>
<dbReference type="PROSITE" id="PS50240">
    <property type="entry name" value="TRYPSIN_DOM"/>
    <property type="match status" value="1"/>
</dbReference>
<evidence type="ECO:0000259" key="8">
    <source>
        <dbReference type="PROSITE" id="PS50240"/>
    </source>
</evidence>
<dbReference type="Gene3D" id="2.40.10.10">
    <property type="entry name" value="Trypsin-like serine proteases"/>
    <property type="match status" value="1"/>
</dbReference>
<dbReference type="InterPro" id="IPR001314">
    <property type="entry name" value="Peptidase_S1A"/>
</dbReference>
<evidence type="ECO:0000256" key="7">
    <source>
        <dbReference type="ARBA" id="ARBA00023180"/>
    </source>
</evidence>
<dbReference type="SUPFAM" id="SSF50494">
    <property type="entry name" value="Trypsin-like serine proteases"/>
    <property type="match status" value="1"/>
</dbReference>
<dbReference type="PANTHER" id="PTHR24276:SF98">
    <property type="entry name" value="FI18310P1-RELATED"/>
    <property type="match status" value="1"/>
</dbReference>
<dbReference type="InterPro" id="IPR033116">
    <property type="entry name" value="TRYPSIN_SER"/>
</dbReference>
<dbReference type="InterPro" id="IPR050430">
    <property type="entry name" value="Peptidase_S1"/>
</dbReference>
<evidence type="ECO:0000256" key="3">
    <source>
        <dbReference type="ARBA" id="ARBA00022525"/>
    </source>
</evidence>
<dbReference type="Proteomes" id="UP001165083">
    <property type="component" value="Unassembled WGS sequence"/>
</dbReference>
<accession>A0A9W6YEU6</accession>
<dbReference type="InterPro" id="IPR043504">
    <property type="entry name" value="Peptidase_S1_PA_chymotrypsin"/>
</dbReference>
<keyword evidence="6" id="KW-1015">Disulfide bond</keyword>
<keyword evidence="7" id="KW-0325">Glycoprotein</keyword>
<sequence>MYVSLGSRHRSGRGTKTSEEIRVVEIFKHPLFNETWLDYDVGLIKLETPATHQPAKLCAADGSNNPPGTMATVIGWGMVNNATFAQTLRSVDVEIISDDECTEYLVENYYNTSLKSYESSTSSVGSTSASAEVEVDWVGPTAMCAGRGDAKDSCFGDSGGPLIVKNDVIVGIVSSGQTEECGIVPGSYTRVSEFLPYINEIVKGGSSGNATDLLGGIHYREYTE</sequence>
<dbReference type="GO" id="GO:0005576">
    <property type="term" value="C:extracellular region"/>
    <property type="evidence" value="ECO:0007669"/>
    <property type="project" value="UniProtKB-SubCell"/>
</dbReference>